<accession>A0A0K9Q296</accession>
<dbReference type="STRING" id="29655.A0A0K9Q296"/>
<feature type="domain" description="VQ" evidence="2">
    <location>
        <begin position="88"/>
        <end position="114"/>
    </location>
</feature>
<dbReference type="InterPro" id="IPR008889">
    <property type="entry name" value="VQ"/>
</dbReference>
<dbReference type="Pfam" id="PF05678">
    <property type="entry name" value="VQ"/>
    <property type="match status" value="1"/>
</dbReference>
<sequence length="176" mass="19561">MTPTLSSKLSIHTLYVIYKVYNILPFTTTTTVEINKTFIHSIVKIKHNQPTMFRHTNTHSFNHDHDSKPLGVKKSSSKQWRRSPVNPPVPPKVYKVEPRGFRQLVQSLTGATSSVSTFREAAPEPLDFLNQQACADPLKFEVGGNGIQSTSDGLMLSPSNLMSAYMACASHSLFSP</sequence>
<dbReference type="Proteomes" id="UP000036987">
    <property type="component" value="Unassembled WGS sequence"/>
</dbReference>
<evidence type="ECO:0000313" key="4">
    <source>
        <dbReference type="Proteomes" id="UP000036987"/>
    </source>
</evidence>
<evidence type="ECO:0000259" key="2">
    <source>
        <dbReference type="Pfam" id="PF05678"/>
    </source>
</evidence>
<dbReference type="PANTHER" id="PTHR34794:SF1">
    <property type="entry name" value="OS10G0101800 PROTEIN"/>
    <property type="match status" value="1"/>
</dbReference>
<comment type="caution">
    <text evidence="3">The sequence shown here is derived from an EMBL/GenBank/DDBJ whole genome shotgun (WGS) entry which is preliminary data.</text>
</comment>
<gene>
    <name evidence="3" type="ORF">ZOSMA_114G00230</name>
</gene>
<proteinExistence type="predicted"/>
<feature type="region of interest" description="Disordered" evidence="1">
    <location>
        <begin position="55"/>
        <end position="89"/>
    </location>
</feature>
<name>A0A0K9Q296_ZOSMR</name>
<protein>
    <recommendedName>
        <fullName evidence="2">VQ domain-containing protein</fullName>
    </recommendedName>
</protein>
<keyword evidence="4" id="KW-1185">Reference proteome</keyword>
<dbReference type="PANTHER" id="PTHR34794">
    <property type="entry name" value="EXPRESSED PROTEIN"/>
    <property type="match status" value="1"/>
</dbReference>
<reference evidence="4" key="1">
    <citation type="journal article" date="2016" name="Nature">
        <title>The genome of the seagrass Zostera marina reveals angiosperm adaptation to the sea.</title>
        <authorList>
            <person name="Olsen J.L."/>
            <person name="Rouze P."/>
            <person name="Verhelst B."/>
            <person name="Lin Y.-C."/>
            <person name="Bayer T."/>
            <person name="Collen J."/>
            <person name="Dattolo E."/>
            <person name="De Paoli E."/>
            <person name="Dittami S."/>
            <person name="Maumus F."/>
            <person name="Michel G."/>
            <person name="Kersting A."/>
            <person name="Lauritano C."/>
            <person name="Lohaus R."/>
            <person name="Toepel M."/>
            <person name="Tonon T."/>
            <person name="Vanneste K."/>
            <person name="Amirebrahimi M."/>
            <person name="Brakel J."/>
            <person name="Bostroem C."/>
            <person name="Chovatia M."/>
            <person name="Grimwood J."/>
            <person name="Jenkins J.W."/>
            <person name="Jueterbock A."/>
            <person name="Mraz A."/>
            <person name="Stam W.T."/>
            <person name="Tice H."/>
            <person name="Bornberg-Bauer E."/>
            <person name="Green P.J."/>
            <person name="Pearson G.A."/>
            <person name="Procaccini G."/>
            <person name="Duarte C.M."/>
            <person name="Schmutz J."/>
            <person name="Reusch T.B.H."/>
            <person name="Van de Peer Y."/>
        </authorList>
    </citation>
    <scope>NUCLEOTIDE SEQUENCE [LARGE SCALE GENOMIC DNA]</scope>
    <source>
        <strain evidence="4">cv. Finnish</strain>
    </source>
</reference>
<evidence type="ECO:0000256" key="1">
    <source>
        <dbReference type="SAM" id="MobiDB-lite"/>
    </source>
</evidence>
<organism evidence="3 4">
    <name type="scientific">Zostera marina</name>
    <name type="common">Eelgrass</name>
    <dbReference type="NCBI Taxonomy" id="29655"/>
    <lineage>
        <taxon>Eukaryota</taxon>
        <taxon>Viridiplantae</taxon>
        <taxon>Streptophyta</taxon>
        <taxon>Embryophyta</taxon>
        <taxon>Tracheophyta</taxon>
        <taxon>Spermatophyta</taxon>
        <taxon>Magnoliopsida</taxon>
        <taxon>Liliopsida</taxon>
        <taxon>Zosteraceae</taxon>
        <taxon>Zostera</taxon>
    </lineage>
</organism>
<evidence type="ECO:0000313" key="3">
    <source>
        <dbReference type="EMBL" id="KMZ75426.1"/>
    </source>
</evidence>
<dbReference type="InterPro" id="IPR039610">
    <property type="entry name" value="VQ29"/>
</dbReference>
<dbReference type="EMBL" id="LFYR01000167">
    <property type="protein sequence ID" value="KMZ75426.1"/>
    <property type="molecule type" value="Genomic_DNA"/>
</dbReference>
<dbReference type="AlphaFoldDB" id="A0A0K9Q296"/>